<evidence type="ECO:0000259" key="2">
    <source>
        <dbReference type="PROSITE" id="PS50175"/>
    </source>
</evidence>
<reference evidence="3 4" key="1">
    <citation type="journal article" date="2023" name="BMC Biol.">
        <title>The compact genome of the sponge Oopsacas minuta (Hexactinellida) is lacking key metazoan core genes.</title>
        <authorList>
            <person name="Santini S."/>
            <person name="Schenkelaars Q."/>
            <person name="Jourda C."/>
            <person name="Duchesne M."/>
            <person name="Belahbib H."/>
            <person name="Rocher C."/>
            <person name="Selva M."/>
            <person name="Riesgo A."/>
            <person name="Vervoort M."/>
            <person name="Leys S.P."/>
            <person name="Kodjabachian L."/>
            <person name="Le Bivic A."/>
            <person name="Borchiellini C."/>
            <person name="Claverie J.M."/>
            <person name="Renard E."/>
        </authorList>
    </citation>
    <scope>NUCLEOTIDE SEQUENCE [LARGE SCALE GENOMIC DNA]</scope>
    <source>
        <strain evidence="3">SPO-2</strain>
    </source>
</reference>
<dbReference type="InterPro" id="IPR000477">
    <property type="entry name" value="RT_dom"/>
</dbReference>
<proteinExistence type="predicted"/>
<dbReference type="CDD" id="cd01647">
    <property type="entry name" value="RT_LTR"/>
    <property type="match status" value="1"/>
</dbReference>
<evidence type="ECO:0000313" key="3">
    <source>
        <dbReference type="EMBL" id="KAI6660033.1"/>
    </source>
</evidence>
<dbReference type="SUPFAM" id="SSF56672">
    <property type="entry name" value="DNA/RNA polymerases"/>
    <property type="match status" value="1"/>
</dbReference>
<accession>A0AAV7KFW2</accession>
<protein>
    <submittedName>
        <fullName evidence="3">Zinc knuckle</fullName>
    </submittedName>
</protein>
<dbReference type="GO" id="GO:0004190">
    <property type="term" value="F:aspartic-type endopeptidase activity"/>
    <property type="evidence" value="ECO:0007669"/>
    <property type="project" value="InterPro"/>
</dbReference>
<evidence type="ECO:0000313" key="4">
    <source>
        <dbReference type="Proteomes" id="UP001165289"/>
    </source>
</evidence>
<gene>
    <name evidence="3" type="ORF">LOD99_14374</name>
</gene>
<dbReference type="PROSITE" id="PS00141">
    <property type="entry name" value="ASP_PROTEASE"/>
    <property type="match status" value="1"/>
</dbReference>
<comment type="caution">
    <text evidence="3">The sequence shown here is derived from an EMBL/GenBank/DDBJ whole genome shotgun (WGS) entry which is preliminary data.</text>
</comment>
<dbReference type="SUPFAM" id="SSF50630">
    <property type="entry name" value="Acid proteases"/>
    <property type="match status" value="1"/>
</dbReference>
<dbReference type="PANTHER" id="PTHR24559">
    <property type="entry name" value="TRANSPOSON TY3-I GAG-POL POLYPROTEIN"/>
    <property type="match status" value="1"/>
</dbReference>
<dbReference type="GO" id="GO:0006508">
    <property type="term" value="P:proteolysis"/>
    <property type="evidence" value="ECO:0007669"/>
    <property type="project" value="InterPro"/>
</dbReference>
<feature type="domain" description="Peptidase A2" evidence="2">
    <location>
        <begin position="71"/>
        <end position="149"/>
    </location>
</feature>
<keyword evidence="1" id="KW-0378">Hydrolase</keyword>
<dbReference type="InterPro" id="IPR043128">
    <property type="entry name" value="Rev_trsase/Diguanyl_cyclase"/>
</dbReference>
<sequence>MLQLRNRRSSKEKLSFKLPRADWKGHQPAYKGIQAPNELTGSYQVVSTSVSAHPDFGHSLLLDVFIGKMFVKALLDSGSSVSLVTAEVMNQSGYRIGSRHIKKLISASGNELRICGYSVLPIQLGELQVHHEFMVVSELITPVILGVDFLSTNKFCLDFGKGTVESPTIGKIWLSNPSSFSDESPKEQGRDVEEDYWCLLHKTGLSKVSNITAVLDGGDSNGCDDCYIPKYDSEIDFELPDCPEEFKDLLFEFKDRFSTTPGQTKMSYHQICTEEKKPIRVPLRRIPAHYQQQVEHQLRIMLERGVIRESNSPWVAPAVYVTKKDGSVRICVDYRELNKRTVKDAYPLPLSDDIQSYPSGSQVFSTLDLHTGDWQLPIHSDDIHKTAFSLGPGMGLYELVSIPFGVCNGPKIML</sequence>
<dbReference type="Gene3D" id="3.10.10.10">
    <property type="entry name" value="HIV Type 1 Reverse Transcriptase, subunit A, domain 1"/>
    <property type="match status" value="1"/>
</dbReference>
<dbReference type="InterPro" id="IPR021109">
    <property type="entry name" value="Peptidase_aspartic_dom_sf"/>
</dbReference>
<dbReference type="EMBL" id="JAKMXF010000044">
    <property type="protein sequence ID" value="KAI6660033.1"/>
    <property type="molecule type" value="Genomic_DNA"/>
</dbReference>
<dbReference type="InterPro" id="IPR053134">
    <property type="entry name" value="RNA-dir_DNA_polymerase"/>
</dbReference>
<name>A0AAV7KFW2_9METZ</name>
<dbReference type="CDD" id="cd00303">
    <property type="entry name" value="retropepsin_like"/>
    <property type="match status" value="1"/>
</dbReference>
<dbReference type="PROSITE" id="PS50175">
    <property type="entry name" value="ASP_PROT_RETROV"/>
    <property type="match status" value="1"/>
</dbReference>
<dbReference type="InterPro" id="IPR001969">
    <property type="entry name" value="Aspartic_peptidase_AS"/>
</dbReference>
<organism evidence="3 4">
    <name type="scientific">Oopsacas minuta</name>
    <dbReference type="NCBI Taxonomy" id="111878"/>
    <lineage>
        <taxon>Eukaryota</taxon>
        <taxon>Metazoa</taxon>
        <taxon>Porifera</taxon>
        <taxon>Hexactinellida</taxon>
        <taxon>Hexasterophora</taxon>
        <taxon>Lyssacinosida</taxon>
        <taxon>Leucopsacidae</taxon>
        <taxon>Oopsacas</taxon>
    </lineage>
</organism>
<dbReference type="Gene3D" id="2.40.70.10">
    <property type="entry name" value="Acid Proteases"/>
    <property type="match status" value="1"/>
</dbReference>
<dbReference type="InterPro" id="IPR043502">
    <property type="entry name" value="DNA/RNA_pol_sf"/>
</dbReference>
<evidence type="ECO:0000256" key="1">
    <source>
        <dbReference type="ARBA" id="ARBA00022801"/>
    </source>
</evidence>
<dbReference type="Gene3D" id="3.30.70.270">
    <property type="match status" value="1"/>
</dbReference>
<dbReference type="InterPro" id="IPR001995">
    <property type="entry name" value="Peptidase_A2_cat"/>
</dbReference>
<keyword evidence="4" id="KW-1185">Reference proteome</keyword>
<dbReference type="Proteomes" id="UP001165289">
    <property type="component" value="Unassembled WGS sequence"/>
</dbReference>
<dbReference type="AlphaFoldDB" id="A0AAV7KFW2"/>
<dbReference type="Pfam" id="PF00078">
    <property type="entry name" value="RVT_1"/>
    <property type="match status" value="1"/>
</dbReference>
<dbReference type="Pfam" id="PF13975">
    <property type="entry name" value="gag-asp_proteas"/>
    <property type="match status" value="1"/>
</dbReference>
<dbReference type="PANTHER" id="PTHR24559:SF435">
    <property type="entry name" value="RIBONUCLEASE H"/>
    <property type="match status" value="1"/>
</dbReference>